<dbReference type="Pfam" id="PF00990">
    <property type="entry name" value="GGDEF"/>
    <property type="match status" value="1"/>
</dbReference>
<dbReference type="InterPro" id="IPR035919">
    <property type="entry name" value="EAL_sf"/>
</dbReference>
<dbReference type="InterPro" id="IPR029787">
    <property type="entry name" value="Nucleotide_cyclase"/>
</dbReference>
<evidence type="ECO:0000313" key="5">
    <source>
        <dbReference type="Proteomes" id="UP001597128"/>
    </source>
</evidence>
<gene>
    <name evidence="4" type="ORF">ACFQ1Z_10510</name>
</gene>
<evidence type="ECO:0000259" key="2">
    <source>
        <dbReference type="PROSITE" id="PS50883"/>
    </source>
</evidence>
<sequence>MSTLAYFLTGQNNPFVVLLSLLMSCSIWWGVLVIESSIRSLDYLNARKWRIWQTLLLGFGIWAFHFIGMLGWHPGFTLYFDTTLTFTSLIISILAAYSLIAAFKMKAALFSTYIMLHTLGFTIGLGIMHYLGIFSAQTVPAAKWDWSWVLISLVLAIVLGLGAVAWTQWKTQLPPATKRNARLFVALGLGVLLFFVHYTGVIGASFPQGSFCINNAAFSTGTLATIVIICGLIMAASMMFTSNMEARIESKLQEQNRNLTNKTELLEQLLFVDTITELPNRNALDQKLRELVKSNHNHAHLIKILLVSYESICDSWGQEFGNKVIHLMKDRINEKKLQNSTLYRASESVFEILSTHDIPDLPAFAAHLCEHISQSFEIDGKSISLGCQIGFATANSYGELTQLPSMSRSACDYAQRSSVSWLSFEPHMLKDTRDELEIQGQLRKAIHDSEFKLAFQPKVDANSGELIGAEALLRWSTGDNQFISPAKFIPIAEKYGLINAIGQLILHQSLAQQARWIEDKLHLRLSINLSPYQLEQPDLVETIAALLKKYNVPPDTICFEITESAAMLRPQLTIEKLRKLRQLGVELSIDDFGTGYSSLSLLHTLPIHELKIDRSFVQSIRTGSLPIIRASIQMAKDLRIRTVAEGIESEDERVCMVACGVDELQGYLISMPLFGDAFTTFAINHKQVSHASIV</sequence>
<evidence type="ECO:0000313" key="4">
    <source>
        <dbReference type="EMBL" id="MFD0913980.1"/>
    </source>
</evidence>
<protein>
    <submittedName>
        <fullName evidence="4">Bifunctional diguanylate cyclase/phosphodiesterase</fullName>
    </submittedName>
</protein>
<dbReference type="PROSITE" id="PS50883">
    <property type="entry name" value="EAL"/>
    <property type="match status" value="1"/>
</dbReference>
<dbReference type="InterPro" id="IPR000160">
    <property type="entry name" value="GGDEF_dom"/>
</dbReference>
<dbReference type="InterPro" id="IPR050706">
    <property type="entry name" value="Cyclic-di-GMP_PDE-like"/>
</dbReference>
<dbReference type="InterPro" id="IPR001633">
    <property type="entry name" value="EAL_dom"/>
</dbReference>
<dbReference type="InterPro" id="IPR043128">
    <property type="entry name" value="Rev_trsase/Diguanyl_cyclase"/>
</dbReference>
<keyword evidence="5" id="KW-1185">Reference proteome</keyword>
<dbReference type="RefSeq" id="WP_379057492.1">
    <property type="nucleotide sequence ID" value="NZ_JBHTKB010000002.1"/>
</dbReference>
<comment type="caution">
    <text evidence="4">The sequence shown here is derived from an EMBL/GenBank/DDBJ whole genome shotgun (WGS) entry which is preliminary data.</text>
</comment>
<feature type="transmembrane region" description="Helical" evidence="1">
    <location>
        <begin position="181"/>
        <end position="204"/>
    </location>
</feature>
<dbReference type="Pfam" id="PF00563">
    <property type="entry name" value="EAL"/>
    <property type="match status" value="1"/>
</dbReference>
<feature type="domain" description="EAL" evidence="2">
    <location>
        <begin position="435"/>
        <end position="686"/>
    </location>
</feature>
<dbReference type="SMART" id="SM00267">
    <property type="entry name" value="GGDEF"/>
    <property type="match status" value="1"/>
</dbReference>
<dbReference type="Proteomes" id="UP001597128">
    <property type="component" value="Unassembled WGS sequence"/>
</dbReference>
<dbReference type="PROSITE" id="PS50924">
    <property type="entry name" value="MHYT"/>
    <property type="match status" value="1"/>
</dbReference>
<feature type="transmembrane region" description="Helical" evidence="1">
    <location>
        <begin position="216"/>
        <end position="241"/>
    </location>
</feature>
<keyword evidence="1" id="KW-1133">Transmembrane helix</keyword>
<feature type="transmembrane region" description="Helical" evidence="1">
    <location>
        <begin position="55"/>
        <end position="72"/>
    </location>
</feature>
<feature type="transmembrane region" description="Helical" evidence="1">
    <location>
        <begin position="110"/>
        <end position="134"/>
    </location>
</feature>
<dbReference type="CDD" id="cd01948">
    <property type="entry name" value="EAL"/>
    <property type="match status" value="1"/>
</dbReference>
<dbReference type="Gene3D" id="3.30.70.270">
    <property type="match status" value="1"/>
</dbReference>
<organism evidence="4 5">
    <name type="scientific">Methylophilus luteus</name>
    <dbReference type="NCBI Taxonomy" id="640108"/>
    <lineage>
        <taxon>Bacteria</taxon>
        <taxon>Pseudomonadati</taxon>
        <taxon>Pseudomonadota</taxon>
        <taxon>Betaproteobacteria</taxon>
        <taxon>Nitrosomonadales</taxon>
        <taxon>Methylophilaceae</taxon>
        <taxon>Methylophilus</taxon>
    </lineage>
</organism>
<dbReference type="InterPro" id="IPR005330">
    <property type="entry name" value="MHYT_dom"/>
</dbReference>
<feature type="transmembrane region" description="Helical" evidence="1">
    <location>
        <begin position="15"/>
        <end position="34"/>
    </location>
</feature>
<feature type="transmembrane region" description="Helical" evidence="1">
    <location>
        <begin position="84"/>
        <end position="103"/>
    </location>
</feature>
<feature type="domain" description="MHYT" evidence="3">
    <location>
        <begin position="12"/>
        <end position="207"/>
    </location>
</feature>
<dbReference type="SUPFAM" id="SSF55073">
    <property type="entry name" value="Nucleotide cyclase"/>
    <property type="match status" value="1"/>
</dbReference>
<keyword evidence="1" id="KW-0812">Transmembrane</keyword>
<feature type="transmembrane region" description="Helical" evidence="1">
    <location>
        <begin position="146"/>
        <end position="169"/>
    </location>
</feature>
<dbReference type="PANTHER" id="PTHR33121:SF70">
    <property type="entry name" value="SIGNALING PROTEIN YKOW"/>
    <property type="match status" value="1"/>
</dbReference>
<dbReference type="Gene3D" id="3.20.20.450">
    <property type="entry name" value="EAL domain"/>
    <property type="match status" value="1"/>
</dbReference>
<dbReference type="SMART" id="SM00052">
    <property type="entry name" value="EAL"/>
    <property type="match status" value="1"/>
</dbReference>
<dbReference type="Pfam" id="PF03707">
    <property type="entry name" value="MHYT"/>
    <property type="match status" value="2"/>
</dbReference>
<dbReference type="EMBL" id="JBHTKB010000002">
    <property type="protein sequence ID" value="MFD0913980.1"/>
    <property type="molecule type" value="Genomic_DNA"/>
</dbReference>
<dbReference type="SUPFAM" id="SSF141868">
    <property type="entry name" value="EAL domain-like"/>
    <property type="match status" value="1"/>
</dbReference>
<proteinExistence type="predicted"/>
<reference evidence="5" key="1">
    <citation type="journal article" date="2019" name="Int. J. Syst. Evol. Microbiol.">
        <title>The Global Catalogue of Microorganisms (GCM) 10K type strain sequencing project: providing services to taxonomists for standard genome sequencing and annotation.</title>
        <authorList>
            <consortium name="The Broad Institute Genomics Platform"/>
            <consortium name="The Broad Institute Genome Sequencing Center for Infectious Disease"/>
            <person name="Wu L."/>
            <person name="Ma J."/>
        </authorList>
    </citation>
    <scope>NUCLEOTIDE SEQUENCE [LARGE SCALE GENOMIC DNA]</scope>
    <source>
        <strain evidence="5">CCUG 58412</strain>
    </source>
</reference>
<evidence type="ECO:0000259" key="3">
    <source>
        <dbReference type="PROSITE" id="PS50924"/>
    </source>
</evidence>
<accession>A0ABW3F9M0</accession>
<keyword evidence="1" id="KW-0472">Membrane</keyword>
<name>A0ABW3F9M0_9PROT</name>
<evidence type="ECO:0000256" key="1">
    <source>
        <dbReference type="PROSITE-ProRule" id="PRU00244"/>
    </source>
</evidence>
<dbReference type="PANTHER" id="PTHR33121">
    <property type="entry name" value="CYCLIC DI-GMP PHOSPHODIESTERASE PDEF"/>
    <property type="match status" value="1"/>
</dbReference>